<keyword evidence="3" id="KW-0677">Repeat</keyword>
<comment type="caution">
    <text evidence="8">The sequence shown here is derived from an EMBL/GenBank/DDBJ whole genome shotgun (WGS) entry which is preliminary data.</text>
</comment>
<dbReference type="AlphaFoldDB" id="A0AAV5F353"/>
<dbReference type="GO" id="GO:0043531">
    <property type="term" value="F:ADP binding"/>
    <property type="evidence" value="ECO:0007669"/>
    <property type="project" value="InterPro"/>
</dbReference>
<evidence type="ECO:0000313" key="8">
    <source>
        <dbReference type="EMBL" id="GJN28681.1"/>
    </source>
</evidence>
<evidence type="ECO:0000256" key="3">
    <source>
        <dbReference type="ARBA" id="ARBA00022737"/>
    </source>
</evidence>
<feature type="domain" description="Disease resistance N-terminal" evidence="7">
    <location>
        <begin position="17"/>
        <end position="101"/>
    </location>
</feature>
<dbReference type="Proteomes" id="UP001054889">
    <property type="component" value="Unassembled WGS sequence"/>
</dbReference>
<dbReference type="Gene3D" id="3.40.50.300">
    <property type="entry name" value="P-loop containing nucleotide triphosphate hydrolases"/>
    <property type="match status" value="2"/>
</dbReference>
<evidence type="ECO:0000259" key="6">
    <source>
        <dbReference type="Pfam" id="PF00931"/>
    </source>
</evidence>
<dbReference type="PANTHER" id="PTHR19338:SF56">
    <property type="entry name" value="DISEASE RESISTANCE PROTEIN RPM1"/>
    <property type="match status" value="1"/>
</dbReference>
<dbReference type="Gene3D" id="1.20.5.4130">
    <property type="match status" value="1"/>
</dbReference>
<dbReference type="SUPFAM" id="SSF52540">
    <property type="entry name" value="P-loop containing nucleoside triphosphate hydrolases"/>
    <property type="match status" value="2"/>
</dbReference>
<dbReference type="PANTHER" id="PTHR19338">
    <property type="entry name" value="TRANSLOCASE OF INNER MITOCHONDRIAL MEMBRANE 13 HOMOLOG"/>
    <property type="match status" value="1"/>
</dbReference>
<evidence type="ECO:0000313" key="9">
    <source>
        <dbReference type="Proteomes" id="UP001054889"/>
    </source>
</evidence>
<dbReference type="PRINTS" id="PR00364">
    <property type="entry name" value="DISEASERSIST"/>
</dbReference>
<dbReference type="Pfam" id="PF18052">
    <property type="entry name" value="Rx_N"/>
    <property type="match status" value="1"/>
</dbReference>
<accession>A0AAV5F353</accession>
<keyword evidence="2" id="KW-0433">Leucine-rich repeat</keyword>
<name>A0AAV5F353_ELECO</name>
<dbReference type="CDD" id="cd14798">
    <property type="entry name" value="RX-CC_like"/>
    <property type="match status" value="1"/>
</dbReference>
<reference evidence="8" key="1">
    <citation type="journal article" date="2018" name="DNA Res.">
        <title>Multiple hybrid de novo genome assembly of finger millet, an orphan allotetraploid crop.</title>
        <authorList>
            <person name="Hatakeyama M."/>
            <person name="Aluri S."/>
            <person name="Balachadran M.T."/>
            <person name="Sivarajan S.R."/>
            <person name="Patrignani A."/>
            <person name="Gruter S."/>
            <person name="Poveda L."/>
            <person name="Shimizu-Inatsugi R."/>
            <person name="Baeten J."/>
            <person name="Francoijs K.J."/>
            <person name="Nataraja K.N."/>
            <person name="Reddy Y.A.N."/>
            <person name="Phadnis S."/>
            <person name="Ravikumar R.L."/>
            <person name="Schlapbach R."/>
            <person name="Sreeman S.M."/>
            <person name="Shimizu K.K."/>
        </authorList>
    </citation>
    <scope>NUCLEOTIDE SEQUENCE</scope>
</reference>
<evidence type="ECO:0000256" key="2">
    <source>
        <dbReference type="ARBA" id="ARBA00022614"/>
    </source>
</evidence>
<evidence type="ECO:0000256" key="4">
    <source>
        <dbReference type="ARBA" id="ARBA00022741"/>
    </source>
</evidence>
<organism evidence="8 9">
    <name type="scientific">Eleusine coracana subsp. coracana</name>
    <dbReference type="NCBI Taxonomy" id="191504"/>
    <lineage>
        <taxon>Eukaryota</taxon>
        <taxon>Viridiplantae</taxon>
        <taxon>Streptophyta</taxon>
        <taxon>Embryophyta</taxon>
        <taxon>Tracheophyta</taxon>
        <taxon>Spermatophyta</taxon>
        <taxon>Magnoliopsida</taxon>
        <taxon>Liliopsida</taxon>
        <taxon>Poales</taxon>
        <taxon>Poaceae</taxon>
        <taxon>PACMAD clade</taxon>
        <taxon>Chloridoideae</taxon>
        <taxon>Cynodonteae</taxon>
        <taxon>Eleusininae</taxon>
        <taxon>Eleusine</taxon>
    </lineage>
</organism>
<evidence type="ECO:0000256" key="1">
    <source>
        <dbReference type="ARBA" id="ARBA00008894"/>
    </source>
</evidence>
<sequence>MEATAVSIGKAVLAGAVDYAKSTVAGEIALQLGVERDVGFIADELEMMQSFLMTADEERDQNNKVLNTWVKQVRNVAYNVEDNLVDFEVHAEREKPPLLGCIPRNPCDRRRIAMEVKELKAKVEDVSSRNLRYRLIKDDTIGGSKPVDHGVQQGGMDDEVWRLTMEQEKPDVDLGQLILSKVVDLQVIAVWGRSGDFGKTSVISKVFDDTRVKAEFKCRAWVGLMRPFDPKEFLRSLLWQFHVNSSSQEREISMAQEGKTVGTNVLLKMDKLGQSDLVHEYDTQVSGNKYLIVIDGLSKIDEWHSIKSYFPDKKNGSRVVVATQQVEIASLCPEQPCQTSKLEQFSSNQVLYLFHRKIEMDSPEPIYKSASATTTGPSSSSVTPSEIQEENVQQLNGAGGENVLSSTSTVERNFYRSKTRPVNPEDIVVGRTKEKQTIIDLVGRPEHCHGYKVISVWGMGGIGKTTLVRSVYRSQQLSGWKHAWVTVLRPFNRDTLLRNLALQLQDITSDGKKKIITMETNKLIAELSIILQNHNCLVVLDDLSSIEQWNSMETIVAKSKRIIATTREKFVAKYCSKDDQNMYSLTGLEEAAALDLFKRKVLLHQLF</sequence>
<evidence type="ECO:0000256" key="5">
    <source>
        <dbReference type="ARBA" id="ARBA00022821"/>
    </source>
</evidence>
<dbReference type="InterPro" id="IPR002182">
    <property type="entry name" value="NB-ARC"/>
</dbReference>
<dbReference type="InterPro" id="IPR041118">
    <property type="entry name" value="Rx_N"/>
</dbReference>
<dbReference type="EMBL" id="BQKI01000080">
    <property type="protein sequence ID" value="GJN28681.1"/>
    <property type="molecule type" value="Genomic_DNA"/>
</dbReference>
<protein>
    <submittedName>
        <fullName evidence="8">Uncharacterized protein</fullName>
    </submittedName>
</protein>
<keyword evidence="9" id="KW-1185">Reference proteome</keyword>
<dbReference type="InterPro" id="IPR038005">
    <property type="entry name" value="RX-like_CC"/>
</dbReference>
<dbReference type="Pfam" id="PF00931">
    <property type="entry name" value="NB-ARC"/>
    <property type="match status" value="2"/>
</dbReference>
<comment type="similarity">
    <text evidence="1">Belongs to the disease resistance NB-LRR family.</text>
</comment>
<keyword evidence="4" id="KW-0547">Nucleotide-binding</keyword>
<dbReference type="InterPro" id="IPR027417">
    <property type="entry name" value="P-loop_NTPase"/>
</dbReference>
<feature type="domain" description="NB-ARC" evidence="6">
    <location>
        <begin position="179"/>
        <end position="358"/>
    </location>
</feature>
<reference evidence="8" key="2">
    <citation type="submission" date="2021-12" db="EMBL/GenBank/DDBJ databases">
        <title>Resequencing data analysis of finger millet.</title>
        <authorList>
            <person name="Hatakeyama M."/>
            <person name="Aluri S."/>
            <person name="Balachadran M.T."/>
            <person name="Sivarajan S.R."/>
            <person name="Poveda L."/>
            <person name="Shimizu-Inatsugi R."/>
            <person name="Schlapbach R."/>
            <person name="Sreeman S.M."/>
            <person name="Shimizu K.K."/>
        </authorList>
    </citation>
    <scope>NUCLEOTIDE SEQUENCE</scope>
</reference>
<evidence type="ECO:0000259" key="7">
    <source>
        <dbReference type="Pfam" id="PF18052"/>
    </source>
</evidence>
<gene>
    <name evidence="8" type="primary">gb16838</name>
    <name evidence="8" type="ORF">PR202_gb16838</name>
</gene>
<keyword evidence="5" id="KW-0611">Plant defense</keyword>
<feature type="domain" description="NB-ARC" evidence="6">
    <location>
        <begin position="450"/>
        <end position="602"/>
    </location>
</feature>
<proteinExistence type="inferred from homology"/>
<dbReference type="GO" id="GO:0006952">
    <property type="term" value="P:defense response"/>
    <property type="evidence" value="ECO:0007669"/>
    <property type="project" value="UniProtKB-KW"/>
</dbReference>